<accession>A0A2N9IJD5</accession>
<name>A0A2N9IJD5_FAGSY</name>
<feature type="signal peptide" evidence="1">
    <location>
        <begin position="1"/>
        <end position="25"/>
    </location>
</feature>
<proteinExistence type="predicted"/>
<evidence type="ECO:0000313" key="2">
    <source>
        <dbReference type="EMBL" id="SPD24163.1"/>
    </source>
</evidence>
<organism evidence="2">
    <name type="scientific">Fagus sylvatica</name>
    <name type="common">Beechnut</name>
    <dbReference type="NCBI Taxonomy" id="28930"/>
    <lineage>
        <taxon>Eukaryota</taxon>
        <taxon>Viridiplantae</taxon>
        <taxon>Streptophyta</taxon>
        <taxon>Embryophyta</taxon>
        <taxon>Tracheophyta</taxon>
        <taxon>Spermatophyta</taxon>
        <taxon>Magnoliopsida</taxon>
        <taxon>eudicotyledons</taxon>
        <taxon>Gunneridae</taxon>
        <taxon>Pentapetalae</taxon>
        <taxon>rosids</taxon>
        <taxon>fabids</taxon>
        <taxon>Fagales</taxon>
        <taxon>Fagaceae</taxon>
        <taxon>Fagus</taxon>
    </lineage>
</organism>
<protein>
    <recommendedName>
        <fullName evidence="3">Reverse transcriptase domain-containing protein</fullName>
    </recommendedName>
</protein>
<keyword evidence="1" id="KW-0732">Signal</keyword>
<sequence>MWQVRSVPGARWRVLACVWHVLARAEHVLARGRSCRHYHRCVAAPVKQFFAQFFRSEDEEPYGGVHCSIRCSEEWVFETVGTAARGGAWSFLPDFDRRVEARASSDDDDFSRLNSVTTSLRPRRKHFRFEEMWTMDPSCEETVRQAWVKTQHGTPMYQVTEKIKTSRADLKEWSFTHFGSVRYLIETKSQQLQREEELVPEAQNVPLLKKLREELTILFAKEEKMWKQRSRTQWLQSGDRNTRFFHCQATQRRRRNSIQQLRDNDGVWRSSEAEIEQLLVSYYSDLFTTSSPGDFEEVIDGVKKVVTGEMNDMLVAEFTASEIELALKQMAPLKAPSPDGRLISDNILIAFETLHHMQHMKGGRQGYMALKLDMSKAYDRVE</sequence>
<gene>
    <name evidence="2" type="ORF">FSB_LOCUS52045</name>
</gene>
<dbReference type="AlphaFoldDB" id="A0A2N9IJD5"/>
<feature type="chain" id="PRO_5014679905" description="Reverse transcriptase domain-containing protein" evidence="1">
    <location>
        <begin position="26"/>
        <end position="382"/>
    </location>
</feature>
<evidence type="ECO:0008006" key="3">
    <source>
        <dbReference type="Google" id="ProtNLM"/>
    </source>
</evidence>
<reference evidence="2" key="1">
    <citation type="submission" date="2018-02" db="EMBL/GenBank/DDBJ databases">
        <authorList>
            <person name="Cohen D.B."/>
            <person name="Kent A.D."/>
        </authorList>
    </citation>
    <scope>NUCLEOTIDE SEQUENCE</scope>
</reference>
<dbReference type="EMBL" id="OIVN01005826">
    <property type="protein sequence ID" value="SPD24163.1"/>
    <property type="molecule type" value="Genomic_DNA"/>
</dbReference>
<evidence type="ECO:0000256" key="1">
    <source>
        <dbReference type="SAM" id="SignalP"/>
    </source>
</evidence>